<evidence type="ECO:0000256" key="1">
    <source>
        <dbReference type="ARBA" id="ARBA00023015"/>
    </source>
</evidence>
<evidence type="ECO:0000259" key="4">
    <source>
        <dbReference type="PROSITE" id="PS50943"/>
    </source>
</evidence>
<dbReference type="InterPro" id="IPR001387">
    <property type="entry name" value="Cro/C1-type_HTH"/>
</dbReference>
<dbReference type="PROSITE" id="PS50943">
    <property type="entry name" value="HTH_CROC1"/>
    <property type="match status" value="1"/>
</dbReference>
<gene>
    <name evidence="5" type="ORF">ACFFSY_18020</name>
</gene>
<keyword evidence="2" id="KW-0238">DNA-binding</keyword>
<dbReference type="Proteomes" id="UP001589747">
    <property type="component" value="Unassembled WGS sequence"/>
</dbReference>
<dbReference type="SUPFAM" id="SSF47413">
    <property type="entry name" value="lambda repressor-like DNA-binding domains"/>
    <property type="match status" value="1"/>
</dbReference>
<dbReference type="Gene3D" id="1.10.260.40">
    <property type="entry name" value="lambda repressor-like DNA-binding domains"/>
    <property type="match status" value="1"/>
</dbReference>
<keyword evidence="1" id="KW-0805">Transcription regulation</keyword>
<evidence type="ECO:0000256" key="3">
    <source>
        <dbReference type="ARBA" id="ARBA00023163"/>
    </source>
</evidence>
<dbReference type="EMBL" id="JBHMDO010000030">
    <property type="protein sequence ID" value="MFB9327828.1"/>
    <property type="molecule type" value="Genomic_DNA"/>
</dbReference>
<dbReference type="Pfam" id="PF01381">
    <property type="entry name" value="HTH_3"/>
    <property type="match status" value="1"/>
</dbReference>
<evidence type="ECO:0000256" key="2">
    <source>
        <dbReference type="ARBA" id="ARBA00023125"/>
    </source>
</evidence>
<reference evidence="5 6" key="1">
    <citation type="submission" date="2024-09" db="EMBL/GenBank/DDBJ databases">
        <authorList>
            <person name="Sun Q."/>
            <person name="Mori K."/>
        </authorList>
    </citation>
    <scope>NUCLEOTIDE SEQUENCE [LARGE SCALE GENOMIC DNA]</scope>
    <source>
        <strain evidence="5 6">TISTR 2452</strain>
    </source>
</reference>
<sequence length="111" mass="12866">MTPILKLVGSKIRDIRKQRGWSQELLGEKAGVKFSYIGSVERGEQNITLLNLEKIATALDVKVHSLFSYSVELEKFEISKESMIYELLEILIRLEQNDLRKVRAILKEFQN</sequence>
<evidence type="ECO:0000313" key="5">
    <source>
        <dbReference type="EMBL" id="MFB9327828.1"/>
    </source>
</evidence>
<feature type="domain" description="HTH cro/C1-type" evidence="4">
    <location>
        <begin position="12"/>
        <end position="66"/>
    </location>
</feature>
<dbReference type="CDD" id="cd00093">
    <property type="entry name" value="HTH_XRE"/>
    <property type="match status" value="1"/>
</dbReference>
<keyword evidence="3" id="KW-0804">Transcription</keyword>
<dbReference type="RefSeq" id="WP_377496542.1">
    <property type="nucleotide sequence ID" value="NZ_JBHMDO010000030.1"/>
</dbReference>
<keyword evidence="6" id="KW-1185">Reference proteome</keyword>
<comment type="caution">
    <text evidence="5">The sequence shown here is derived from an EMBL/GenBank/DDBJ whole genome shotgun (WGS) entry which is preliminary data.</text>
</comment>
<dbReference type="PANTHER" id="PTHR46797:SF23">
    <property type="entry name" value="HTH-TYPE TRANSCRIPTIONAL REGULATOR SUTR"/>
    <property type="match status" value="1"/>
</dbReference>
<organism evidence="5 6">
    <name type="scientific">Paenibacillus aurantiacus</name>
    <dbReference type="NCBI Taxonomy" id="1936118"/>
    <lineage>
        <taxon>Bacteria</taxon>
        <taxon>Bacillati</taxon>
        <taxon>Bacillota</taxon>
        <taxon>Bacilli</taxon>
        <taxon>Bacillales</taxon>
        <taxon>Paenibacillaceae</taxon>
        <taxon>Paenibacillus</taxon>
    </lineage>
</organism>
<dbReference type="InterPro" id="IPR010982">
    <property type="entry name" value="Lambda_DNA-bd_dom_sf"/>
</dbReference>
<name>A0ABV5KUC2_9BACL</name>
<dbReference type="SMART" id="SM00530">
    <property type="entry name" value="HTH_XRE"/>
    <property type="match status" value="1"/>
</dbReference>
<dbReference type="InterPro" id="IPR050807">
    <property type="entry name" value="TransReg_Diox_bact_type"/>
</dbReference>
<protein>
    <submittedName>
        <fullName evidence="5">Helix-turn-helix domain-containing protein</fullName>
    </submittedName>
</protein>
<dbReference type="PANTHER" id="PTHR46797">
    <property type="entry name" value="HTH-TYPE TRANSCRIPTIONAL REGULATOR"/>
    <property type="match status" value="1"/>
</dbReference>
<accession>A0ABV5KUC2</accession>
<proteinExistence type="predicted"/>
<evidence type="ECO:0000313" key="6">
    <source>
        <dbReference type="Proteomes" id="UP001589747"/>
    </source>
</evidence>